<dbReference type="EMBL" id="JAUHHV010000005">
    <property type="protein sequence ID" value="KAK1425836.1"/>
    <property type="molecule type" value="Genomic_DNA"/>
</dbReference>
<keyword evidence="7" id="KW-0482">Metalloprotease</keyword>
<evidence type="ECO:0000256" key="9">
    <source>
        <dbReference type="ARBA" id="ARBA00023180"/>
    </source>
</evidence>
<feature type="binding site" evidence="11">
    <location>
        <position position="252"/>
    </location>
    <ligand>
        <name>Zn(2+)</name>
        <dbReference type="ChEBI" id="CHEBI:29105"/>
        <label>1</label>
    </ligand>
</feature>
<protein>
    <recommendedName>
        <fullName evidence="14">Peptidase metallopeptidase domain-containing protein</fullName>
    </recommendedName>
</protein>
<feature type="short sequence motif" description="Cysteine switch" evidence="12">
    <location>
        <begin position="126"/>
        <end position="155"/>
    </location>
</feature>
<sequence>MNTFHHKLNIILIFITLFSSSINSFSLPHFFPNISSIPPSLLPNNTAGTWDAFHKLSGCHSGQHVPDIAKLKNYFHYFGYIRNTTSNFTDEFDTTLESAVKTYQQNFNLNATGELDESTMNQILKPRCGVADIVNGATTMNSGKPSPSSTIHNTVAHYSFFPNRPRWPARRRNLTYGFDPRNQLSDDVKRVFANAFNRWSEWTPLTFTEGKNYFRSDLKIGFYAGDHGDGEEFDGVLGTLAHAFAPPRGLLHLDSDENWIVNDLIGSRSGSGAVTAMDLESVAVHEIGHLLGLGHSSVEDAIMFPTISSGERKVELDRDDVEGIQELYGTNPDNNGTMGPSFGEREMSRGYCDSVLLVKRMVLIVGLMLLAS</sequence>
<dbReference type="Gene3D" id="3.40.390.10">
    <property type="entry name" value="Collagenase (Catalytic Domain)"/>
    <property type="match status" value="1"/>
</dbReference>
<feature type="signal peptide" evidence="13">
    <location>
        <begin position="1"/>
        <end position="24"/>
    </location>
</feature>
<feature type="binding site" evidence="11">
    <location>
        <position position="257"/>
    </location>
    <ligand>
        <name>Ca(2+)</name>
        <dbReference type="ChEBI" id="CHEBI:29108"/>
        <label>3</label>
    </ligand>
</feature>
<evidence type="ECO:0000256" key="8">
    <source>
        <dbReference type="ARBA" id="ARBA00023145"/>
    </source>
</evidence>
<comment type="caution">
    <text evidence="15">The sequence shown here is derived from an EMBL/GenBank/DDBJ whole genome shotgun (WGS) entry which is preliminary data.</text>
</comment>
<gene>
    <name evidence="15" type="ORF">QVD17_21197</name>
</gene>
<feature type="binding site" evidence="11">
    <location>
        <position position="242"/>
    </location>
    <ligand>
        <name>Zn(2+)</name>
        <dbReference type="ChEBI" id="CHEBI:29105"/>
        <label>1</label>
    </ligand>
</feature>
<dbReference type="InterPro" id="IPR024079">
    <property type="entry name" value="MetalloPept_cat_dom_sf"/>
</dbReference>
<dbReference type="InterPro" id="IPR036365">
    <property type="entry name" value="PGBD-like_sf"/>
</dbReference>
<dbReference type="GO" id="GO:0030198">
    <property type="term" value="P:extracellular matrix organization"/>
    <property type="evidence" value="ECO:0007669"/>
    <property type="project" value="TreeGrafter"/>
</dbReference>
<proteinExistence type="inferred from homology"/>
<keyword evidence="6 11" id="KW-0862">Zinc</keyword>
<feature type="binding site" evidence="11">
    <location>
        <position position="254"/>
    </location>
    <ligand>
        <name>Ca(2+)</name>
        <dbReference type="ChEBI" id="CHEBI:29108"/>
        <label>3</label>
    </ligand>
</feature>
<feature type="binding site" evidence="11">
    <location>
        <position position="289"/>
    </location>
    <ligand>
        <name>Zn(2+)</name>
        <dbReference type="ChEBI" id="CHEBI:29105"/>
        <label>2</label>
        <note>catalytic</note>
    </ligand>
</feature>
<comment type="cofactor">
    <cofactor evidence="11">
        <name>Zn(2+)</name>
        <dbReference type="ChEBI" id="CHEBI:29105"/>
    </cofactor>
    <text evidence="11">Binds 2 Zn(2+) ions per subunit.</text>
</comment>
<dbReference type="SUPFAM" id="SSF47090">
    <property type="entry name" value="PGBD-like"/>
    <property type="match status" value="1"/>
</dbReference>
<keyword evidence="2" id="KW-0645">Protease</keyword>
<evidence type="ECO:0000313" key="16">
    <source>
        <dbReference type="Proteomes" id="UP001229421"/>
    </source>
</evidence>
<feature type="binding site" evidence="11">
    <location>
        <position position="217"/>
    </location>
    <ligand>
        <name>Ca(2+)</name>
        <dbReference type="ChEBI" id="CHEBI:29108"/>
        <label>2</label>
    </ligand>
</feature>
<feature type="binding site" evidence="11">
    <location>
        <position position="303"/>
    </location>
    <ligand>
        <name>Zn(2+)</name>
        <dbReference type="ChEBI" id="CHEBI:29105"/>
        <label>2</label>
        <note>catalytic</note>
    </ligand>
</feature>
<dbReference type="CDD" id="cd04278">
    <property type="entry name" value="ZnMc_MMP"/>
    <property type="match status" value="1"/>
</dbReference>
<feature type="binding site" evidence="11">
    <location>
        <position position="285"/>
    </location>
    <ligand>
        <name>Zn(2+)</name>
        <dbReference type="ChEBI" id="CHEBI:29105"/>
        <label>2</label>
        <note>catalytic</note>
    </ligand>
</feature>
<evidence type="ECO:0000256" key="6">
    <source>
        <dbReference type="ARBA" id="ARBA00022833"/>
    </source>
</evidence>
<feature type="binding site" description="in inhibited form" evidence="11">
    <location>
        <position position="128"/>
    </location>
    <ligand>
        <name>Zn(2+)</name>
        <dbReference type="ChEBI" id="CHEBI:29105"/>
        <label>2</label>
        <note>catalytic</note>
    </ligand>
</feature>
<feature type="binding site" evidence="11">
    <location>
        <position position="234"/>
    </location>
    <ligand>
        <name>Ca(2+)</name>
        <dbReference type="ChEBI" id="CHEBI:29108"/>
        <label>3</label>
    </ligand>
</feature>
<evidence type="ECO:0000256" key="12">
    <source>
        <dbReference type="PIRSR" id="PIRSR621190-5"/>
    </source>
</evidence>
<dbReference type="GO" id="GO:0030574">
    <property type="term" value="P:collagen catabolic process"/>
    <property type="evidence" value="ECO:0007669"/>
    <property type="project" value="TreeGrafter"/>
</dbReference>
<dbReference type="GO" id="GO:0004222">
    <property type="term" value="F:metalloendopeptidase activity"/>
    <property type="evidence" value="ECO:0007669"/>
    <property type="project" value="InterPro"/>
</dbReference>
<accession>A0AAD8NYV7</accession>
<dbReference type="InterPro" id="IPR002477">
    <property type="entry name" value="Peptidoglycan-bd-like"/>
</dbReference>
<dbReference type="Pfam" id="PF00413">
    <property type="entry name" value="Peptidase_M10"/>
    <property type="match status" value="1"/>
</dbReference>
<keyword evidence="3 11" id="KW-0479">Metal-binding</keyword>
<evidence type="ECO:0000256" key="7">
    <source>
        <dbReference type="ARBA" id="ARBA00023049"/>
    </source>
</evidence>
<keyword evidence="5" id="KW-0378">Hydrolase</keyword>
<dbReference type="InterPro" id="IPR001818">
    <property type="entry name" value="Pept_M10_metallopeptidase"/>
</dbReference>
<dbReference type="InterPro" id="IPR006026">
    <property type="entry name" value="Peptidase_Metallo"/>
</dbReference>
<feature type="domain" description="Peptidase metallopeptidase" evidence="14">
    <location>
        <begin position="163"/>
        <end position="330"/>
    </location>
</feature>
<dbReference type="PRINTS" id="PR00138">
    <property type="entry name" value="MATRIXIN"/>
</dbReference>
<feature type="active site" evidence="10">
    <location>
        <position position="286"/>
    </location>
</feature>
<evidence type="ECO:0000313" key="15">
    <source>
        <dbReference type="EMBL" id="KAK1425836.1"/>
    </source>
</evidence>
<reference evidence="15" key="1">
    <citation type="journal article" date="2023" name="bioRxiv">
        <title>Improved chromosome-level genome assembly for marigold (Tagetes erecta).</title>
        <authorList>
            <person name="Jiang F."/>
            <person name="Yuan L."/>
            <person name="Wang S."/>
            <person name="Wang H."/>
            <person name="Xu D."/>
            <person name="Wang A."/>
            <person name="Fan W."/>
        </authorList>
    </citation>
    <scope>NUCLEOTIDE SEQUENCE</scope>
    <source>
        <strain evidence="15">WSJ</strain>
        <tissue evidence="15">Leaf</tissue>
    </source>
</reference>
<dbReference type="SMART" id="SM00235">
    <property type="entry name" value="ZnMc"/>
    <property type="match status" value="1"/>
</dbReference>
<dbReference type="GO" id="GO:0006508">
    <property type="term" value="P:proteolysis"/>
    <property type="evidence" value="ECO:0007669"/>
    <property type="project" value="UniProtKB-KW"/>
</dbReference>
<dbReference type="PANTHER" id="PTHR10201">
    <property type="entry name" value="MATRIX METALLOPROTEINASE"/>
    <property type="match status" value="1"/>
</dbReference>
<keyword evidence="9" id="KW-0325">Glycoprotein</keyword>
<feature type="binding site" evidence="11">
    <location>
        <position position="235"/>
    </location>
    <ligand>
        <name>Ca(2+)</name>
        <dbReference type="ChEBI" id="CHEBI:29108"/>
        <label>3</label>
    </ligand>
</feature>
<feature type="binding site" evidence="11">
    <location>
        <position position="257"/>
    </location>
    <ligand>
        <name>Ca(2+)</name>
        <dbReference type="ChEBI" id="CHEBI:29108"/>
        <label>1</label>
    </ligand>
</feature>
<keyword evidence="16" id="KW-1185">Reference proteome</keyword>
<evidence type="ECO:0000256" key="1">
    <source>
        <dbReference type="ARBA" id="ARBA00009614"/>
    </source>
</evidence>
<dbReference type="FunFam" id="3.40.390.10:FF:000018">
    <property type="entry name" value="Metalloendoproteinase 1"/>
    <property type="match status" value="1"/>
</dbReference>
<dbReference type="GO" id="GO:0008270">
    <property type="term" value="F:zinc ion binding"/>
    <property type="evidence" value="ECO:0007669"/>
    <property type="project" value="InterPro"/>
</dbReference>
<dbReference type="AlphaFoldDB" id="A0AAD8NYV7"/>
<evidence type="ECO:0000256" key="2">
    <source>
        <dbReference type="ARBA" id="ARBA00022670"/>
    </source>
</evidence>
<keyword evidence="8" id="KW-0865">Zymogen</keyword>
<evidence type="ECO:0000256" key="11">
    <source>
        <dbReference type="PIRSR" id="PIRSR621190-2"/>
    </source>
</evidence>
<comment type="similarity">
    <text evidence="1">Belongs to the peptidase M10A family. Matrix metalloproteinases (MMPs) subfamily.</text>
</comment>
<evidence type="ECO:0000256" key="13">
    <source>
        <dbReference type="SAM" id="SignalP"/>
    </source>
</evidence>
<dbReference type="GO" id="GO:0031012">
    <property type="term" value="C:extracellular matrix"/>
    <property type="evidence" value="ECO:0007669"/>
    <property type="project" value="InterPro"/>
</dbReference>
<evidence type="ECO:0000259" key="14">
    <source>
        <dbReference type="SMART" id="SM00235"/>
    </source>
</evidence>
<keyword evidence="11" id="KW-0106">Calcium</keyword>
<feature type="binding site" evidence="11">
    <location>
        <position position="295"/>
    </location>
    <ligand>
        <name>Zn(2+)</name>
        <dbReference type="ChEBI" id="CHEBI:29105"/>
        <label>2</label>
        <note>catalytic</note>
    </ligand>
</feature>
<evidence type="ECO:0000256" key="4">
    <source>
        <dbReference type="ARBA" id="ARBA00022729"/>
    </source>
</evidence>
<dbReference type="SUPFAM" id="SSF55486">
    <property type="entry name" value="Metalloproteases ('zincins'), catalytic domain"/>
    <property type="match status" value="1"/>
</dbReference>
<dbReference type="InterPro" id="IPR033739">
    <property type="entry name" value="M10A_MMP"/>
</dbReference>
<comment type="cofactor">
    <cofactor evidence="11">
        <name>Ca(2+)</name>
        <dbReference type="ChEBI" id="CHEBI:29108"/>
    </cofactor>
    <text evidence="11">Can bind about 5 Ca(2+) ions per subunit.</text>
</comment>
<organism evidence="15 16">
    <name type="scientific">Tagetes erecta</name>
    <name type="common">African marigold</name>
    <dbReference type="NCBI Taxonomy" id="13708"/>
    <lineage>
        <taxon>Eukaryota</taxon>
        <taxon>Viridiplantae</taxon>
        <taxon>Streptophyta</taxon>
        <taxon>Embryophyta</taxon>
        <taxon>Tracheophyta</taxon>
        <taxon>Spermatophyta</taxon>
        <taxon>Magnoliopsida</taxon>
        <taxon>eudicotyledons</taxon>
        <taxon>Gunneridae</taxon>
        <taxon>Pentapetalae</taxon>
        <taxon>asterids</taxon>
        <taxon>campanulids</taxon>
        <taxon>Asterales</taxon>
        <taxon>Asteraceae</taxon>
        <taxon>Asteroideae</taxon>
        <taxon>Heliantheae alliance</taxon>
        <taxon>Tageteae</taxon>
        <taxon>Tagetes</taxon>
    </lineage>
</organism>
<dbReference type="Pfam" id="PF01471">
    <property type="entry name" value="PG_binding_1"/>
    <property type="match status" value="1"/>
</dbReference>
<keyword evidence="4 13" id="KW-0732">Signal</keyword>
<name>A0AAD8NYV7_TARER</name>
<dbReference type="InterPro" id="IPR021190">
    <property type="entry name" value="Pept_M10A"/>
</dbReference>
<evidence type="ECO:0000256" key="10">
    <source>
        <dbReference type="PIRSR" id="PIRSR621190-1"/>
    </source>
</evidence>
<feature type="binding site" evidence="11">
    <location>
        <position position="229"/>
    </location>
    <ligand>
        <name>Zn(2+)</name>
        <dbReference type="ChEBI" id="CHEBI:29105"/>
        <label>1</label>
    </ligand>
</feature>
<feature type="chain" id="PRO_5042185144" description="Peptidase metallopeptidase domain-containing protein" evidence="13">
    <location>
        <begin position="25"/>
        <end position="372"/>
    </location>
</feature>
<evidence type="ECO:0000256" key="5">
    <source>
        <dbReference type="ARBA" id="ARBA00022801"/>
    </source>
</evidence>
<evidence type="ECO:0000256" key="3">
    <source>
        <dbReference type="ARBA" id="ARBA00022723"/>
    </source>
</evidence>
<feature type="binding site" evidence="11">
    <location>
        <position position="227"/>
    </location>
    <ligand>
        <name>Zn(2+)</name>
        <dbReference type="ChEBI" id="CHEBI:29105"/>
        <label>1</label>
    </ligand>
</feature>
<dbReference type="PANTHER" id="PTHR10201:SF272">
    <property type="entry name" value="METALLOENDOPROTEINASE 5-MMP"/>
    <property type="match status" value="1"/>
</dbReference>
<dbReference type="Proteomes" id="UP001229421">
    <property type="component" value="Unassembled WGS sequence"/>
</dbReference>